<feature type="coiled-coil region" evidence="1">
    <location>
        <begin position="164"/>
        <end position="247"/>
    </location>
</feature>
<feature type="coiled-coil region" evidence="1">
    <location>
        <begin position="329"/>
        <end position="356"/>
    </location>
</feature>
<proteinExistence type="predicted"/>
<feature type="coiled-coil region" evidence="1">
    <location>
        <begin position="109"/>
        <end position="136"/>
    </location>
</feature>
<keyword evidence="3" id="KW-1185">Reference proteome</keyword>
<evidence type="ECO:0000256" key="1">
    <source>
        <dbReference type="SAM" id="Coils"/>
    </source>
</evidence>
<dbReference type="Proteomes" id="UP001470230">
    <property type="component" value="Unassembled WGS sequence"/>
</dbReference>
<reference evidence="2 3" key="1">
    <citation type="submission" date="2024-04" db="EMBL/GenBank/DDBJ databases">
        <title>Tritrichomonas musculus Genome.</title>
        <authorList>
            <person name="Alves-Ferreira E."/>
            <person name="Grigg M."/>
            <person name="Lorenzi H."/>
            <person name="Galac M."/>
        </authorList>
    </citation>
    <scope>NUCLEOTIDE SEQUENCE [LARGE SCALE GENOMIC DNA]</scope>
    <source>
        <strain evidence="2 3">EAF2021</strain>
    </source>
</reference>
<dbReference type="EMBL" id="JAPFFF010000009">
    <property type="protein sequence ID" value="KAK8882190.1"/>
    <property type="molecule type" value="Genomic_DNA"/>
</dbReference>
<organism evidence="2 3">
    <name type="scientific">Tritrichomonas musculus</name>
    <dbReference type="NCBI Taxonomy" id="1915356"/>
    <lineage>
        <taxon>Eukaryota</taxon>
        <taxon>Metamonada</taxon>
        <taxon>Parabasalia</taxon>
        <taxon>Tritrichomonadida</taxon>
        <taxon>Tritrichomonadidae</taxon>
        <taxon>Tritrichomonas</taxon>
    </lineage>
</organism>
<gene>
    <name evidence="2" type="ORF">M9Y10_044830</name>
</gene>
<evidence type="ECO:0000313" key="2">
    <source>
        <dbReference type="EMBL" id="KAK8882190.1"/>
    </source>
</evidence>
<sequence>MIDSVINYNIQSLNQTYEEIGDQFNEVHHNLTYNIEKFNRKKKQINSFSTQKINACLQMIKREKQLTEYANNLILKQQSLKSKKKYYSKKSDAEIQIIDEETEKANNRLQLIFKEKRRLIKRKQELQIEHKKISEIIIKASSALELLKNNEIETETLADYNNVLSTMETNNETTIKKIERKKEKIEQAKDSIIFLNTSIMKLKIALQDTQIDHQSVKSKILAVQARFNKIKNEINEFKEEMQKKQSDILNKASNLKQVEANLVDFKSTIQIHCDSIKQKLCAYDLAITETRQSINTKTIDISLKNDKIKELNVGEINFEEQKEMVLKKAFDKTAELKKSENQVNLLNQEIISILHQKKEIKISLNKENIDLSQIQCDMQASIPLINELTQYFNKIDDALITEEALDKLYKEINDKKNQKMPDFNQFQEIKDKKFQMQQIIKSLSNDIVLETDCTNQLNQITQEQEKKNLNYKNMSIELAEKISQVKNINDPLLLSLNSQPTIENVTNLIQTLQMKRSKRLERKARDNETLQKRYNELVKRINIRKRKMKRQVDSIEKEKDEYDILPDEEKLVFKSIDSLYLIVNDEVLLWKKEKFHEDDTLLCSYEKQMEDLYDKLDEFFIRK</sequence>
<comment type="caution">
    <text evidence="2">The sequence shown here is derived from an EMBL/GenBank/DDBJ whole genome shotgun (WGS) entry which is preliminary data.</text>
</comment>
<evidence type="ECO:0000313" key="3">
    <source>
        <dbReference type="Proteomes" id="UP001470230"/>
    </source>
</evidence>
<keyword evidence="1" id="KW-0175">Coiled coil</keyword>
<protein>
    <submittedName>
        <fullName evidence="2">Uncharacterized protein</fullName>
    </submittedName>
</protein>
<name>A0ABR2JTR7_9EUKA</name>
<feature type="coiled-coil region" evidence="1">
    <location>
        <begin position="520"/>
        <end position="565"/>
    </location>
</feature>
<accession>A0ABR2JTR7</accession>